<evidence type="ECO:0000259" key="3">
    <source>
        <dbReference type="PROSITE" id="PS50089"/>
    </source>
</evidence>
<evidence type="ECO:0000313" key="5">
    <source>
        <dbReference type="Proteomes" id="UP000271241"/>
    </source>
</evidence>
<dbReference type="InterPro" id="IPR033276">
    <property type="entry name" value="BB"/>
</dbReference>
<feature type="region of interest" description="Disordered" evidence="2">
    <location>
        <begin position="468"/>
        <end position="532"/>
    </location>
</feature>
<feature type="compositionally biased region" description="Basic and acidic residues" evidence="2">
    <location>
        <begin position="277"/>
        <end position="304"/>
    </location>
</feature>
<feature type="compositionally biased region" description="Polar residues" evidence="2">
    <location>
        <begin position="56"/>
        <end position="66"/>
    </location>
</feature>
<feature type="compositionally biased region" description="Basic and acidic residues" evidence="2">
    <location>
        <begin position="22"/>
        <end position="34"/>
    </location>
</feature>
<keyword evidence="1" id="KW-0863">Zinc-finger</keyword>
<feature type="compositionally biased region" description="Low complexity" evidence="2">
    <location>
        <begin position="381"/>
        <end position="392"/>
    </location>
</feature>
<dbReference type="OrthoDB" id="8062037at2759"/>
<feature type="region of interest" description="Disordered" evidence="2">
    <location>
        <begin position="172"/>
        <end position="196"/>
    </location>
</feature>
<keyword evidence="5" id="KW-1185">Reference proteome</keyword>
<dbReference type="GO" id="GO:0046621">
    <property type="term" value="P:negative regulation of organ growth"/>
    <property type="evidence" value="ECO:0007669"/>
    <property type="project" value="InterPro"/>
</dbReference>
<protein>
    <recommendedName>
        <fullName evidence="3">RING-type domain-containing protein</fullName>
    </recommendedName>
</protein>
<feature type="compositionally biased region" description="Basic and acidic residues" evidence="2">
    <location>
        <begin position="172"/>
        <end position="184"/>
    </location>
</feature>
<feature type="compositionally biased region" description="Low complexity" evidence="2">
    <location>
        <begin position="121"/>
        <end position="135"/>
    </location>
</feature>
<keyword evidence="1" id="KW-0479">Metal-binding</keyword>
<dbReference type="GO" id="GO:0008270">
    <property type="term" value="F:zinc ion binding"/>
    <property type="evidence" value="ECO:0007669"/>
    <property type="project" value="UniProtKB-KW"/>
</dbReference>
<dbReference type="PANTHER" id="PTHR46400:SF5">
    <property type="entry name" value="RING-TYPE DOMAIN-CONTAINING PROTEIN"/>
    <property type="match status" value="1"/>
</dbReference>
<keyword evidence="1" id="KW-0862">Zinc</keyword>
<dbReference type="InterPro" id="IPR013083">
    <property type="entry name" value="Znf_RING/FYVE/PHD"/>
</dbReference>
<dbReference type="InterPro" id="IPR001841">
    <property type="entry name" value="Znf_RING"/>
</dbReference>
<name>A0A4V1IW03_9FUNG</name>
<dbReference type="Gene3D" id="3.30.40.10">
    <property type="entry name" value="Zinc/RING finger domain, C3HC4 (zinc finger)"/>
    <property type="match status" value="1"/>
</dbReference>
<dbReference type="STRING" id="78915.A0A4V1IW03"/>
<dbReference type="CDD" id="cd16467">
    <property type="entry name" value="RING-H2_RNF6-like"/>
    <property type="match status" value="1"/>
</dbReference>
<feature type="compositionally biased region" description="Low complexity" evidence="2">
    <location>
        <begin position="37"/>
        <end position="55"/>
    </location>
</feature>
<feature type="compositionally biased region" description="Basic and acidic residues" evidence="2">
    <location>
        <begin position="425"/>
        <end position="439"/>
    </location>
</feature>
<dbReference type="AlphaFoldDB" id="A0A4V1IW03"/>
<dbReference type="GO" id="GO:0016567">
    <property type="term" value="P:protein ubiquitination"/>
    <property type="evidence" value="ECO:0007669"/>
    <property type="project" value="InterPro"/>
</dbReference>
<feature type="compositionally biased region" description="Basic and acidic residues" evidence="2">
    <location>
        <begin position="143"/>
        <end position="157"/>
    </location>
</feature>
<dbReference type="SMART" id="SM00184">
    <property type="entry name" value="RING"/>
    <property type="match status" value="1"/>
</dbReference>
<gene>
    <name evidence="4" type="ORF">THASP1DRAFT_32308</name>
</gene>
<dbReference type="EMBL" id="KZ993013">
    <property type="protein sequence ID" value="RKP05859.1"/>
    <property type="molecule type" value="Genomic_DNA"/>
</dbReference>
<feature type="domain" description="RING-type" evidence="3">
    <location>
        <begin position="724"/>
        <end position="765"/>
    </location>
</feature>
<accession>A0A4V1IW03</accession>
<dbReference type="PROSITE" id="PS50089">
    <property type="entry name" value="ZF_RING_2"/>
    <property type="match status" value="1"/>
</dbReference>
<organism evidence="4 5">
    <name type="scientific">Thamnocephalis sphaerospora</name>
    <dbReference type="NCBI Taxonomy" id="78915"/>
    <lineage>
        <taxon>Eukaryota</taxon>
        <taxon>Fungi</taxon>
        <taxon>Fungi incertae sedis</taxon>
        <taxon>Zoopagomycota</taxon>
        <taxon>Zoopagomycotina</taxon>
        <taxon>Zoopagomycetes</taxon>
        <taxon>Zoopagales</taxon>
        <taxon>Sigmoideomycetaceae</taxon>
        <taxon>Thamnocephalis</taxon>
    </lineage>
</organism>
<feature type="compositionally biased region" description="Basic and acidic residues" evidence="2">
    <location>
        <begin position="80"/>
        <end position="93"/>
    </location>
</feature>
<dbReference type="SUPFAM" id="SSF57850">
    <property type="entry name" value="RING/U-box"/>
    <property type="match status" value="1"/>
</dbReference>
<sequence length="774" mass="86600">MAYHSRSLGHNTRVRLPGSFPEEQRTAQRPRLELDSTADSSSNSSSYASRPGSSSTHAAHNQSAASEESRVVVRLPQHRRASENARGKQRATDVEVSESDSYPRRSNRPAARHRDTEHRSSAAPASSSIRRPSSPQWTMFSPDFEHPHGYTDNGHQDDVACMGLGTDMHFSEAPRSELSRRQQEHLQTPNTTRRSIEFAFNYTPQPAREEQRSLASPLFTASEPRHLSAAGDYRGAYYDRTQPFQPEASRHRHTDDTRRRSVSYTTFGSPANMTETPYHEPGNRRSSMEFAFDHTTRSARETRNHSAASTSFAAPEPRQGPADNNRHGLRRDRAQPSLPEVSTVFDDYPHREQANNTTRQASRGAHTAANGSRRRTRSQTAAAAAAAAAADATMPGFGHAPRRSARQEQRRNEVSVPIPLPVESPRADTRFDGRERRDPIVIADHSNGNGNGIDMIEEMYASLYDQHDEDHADSSDGGNDDVEYGAYPNSSDNDAGLDYHGNSDDDRGSSDSETRFLRRTMGNTPPSRQDYDSDFYEALELSRRNIPTMDALNEEDLAALPEDVRDEIFAQRLQIEEYENARATVETQQEPNAGTNIARARDFIRTVLANGRRNLWRNRAQARELFEDDSNLHDMMEALYNFTPYDEGANAEGNYEAFLDGLLGNAEIPMGDDIDTSYEALLRLGEQLGEVKKKGLSQRIINRLPVKTFGAGDIAQEADGTLECTICLTAYVTGERMRTLPCTHGFHVECVDRWLEHNGNCPICRERAGENDDA</sequence>
<feature type="region of interest" description="Disordered" evidence="2">
    <location>
        <begin position="1"/>
        <end position="157"/>
    </location>
</feature>
<dbReference type="PANTHER" id="PTHR46400">
    <property type="entry name" value="RING/U-BOX SUPERFAMILY PROTEIN"/>
    <property type="match status" value="1"/>
</dbReference>
<reference evidence="5" key="1">
    <citation type="journal article" date="2018" name="Nat. Microbiol.">
        <title>Leveraging single-cell genomics to expand the fungal tree of life.</title>
        <authorList>
            <person name="Ahrendt S.R."/>
            <person name="Quandt C.A."/>
            <person name="Ciobanu D."/>
            <person name="Clum A."/>
            <person name="Salamov A."/>
            <person name="Andreopoulos B."/>
            <person name="Cheng J.F."/>
            <person name="Woyke T."/>
            <person name="Pelin A."/>
            <person name="Henrissat B."/>
            <person name="Reynolds N.K."/>
            <person name="Benny G.L."/>
            <person name="Smith M.E."/>
            <person name="James T.Y."/>
            <person name="Grigoriev I.V."/>
        </authorList>
    </citation>
    <scope>NUCLEOTIDE SEQUENCE [LARGE SCALE GENOMIC DNA]</scope>
    <source>
        <strain evidence="5">RSA 1356</strain>
    </source>
</reference>
<feature type="region of interest" description="Disordered" evidence="2">
    <location>
        <begin position="240"/>
        <end position="453"/>
    </location>
</feature>
<dbReference type="GO" id="GO:0004842">
    <property type="term" value="F:ubiquitin-protein transferase activity"/>
    <property type="evidence" value="ECO:0007669"/>
    <property type="project" value="InterPro"/>
</dbReference>
<evidence type="ECO:0000313" key="4">
    <source>
        <dbReference type="EMBL" id="RKP05859.1"/>
    </source>
</evidence>
<evidence type="ECO:0000256" key="1">
    <source>
        <dbReference type="PROSITE-ProRule" id="PRU00175"/>
    </source>
</evidence>
<dbReference type="Pfam" id="PF13639">
    <property type="entry name" value="zf-RING_2"/>
    <property type="match status" value="1"/>
</dbReference>
<evidence type="ECO:0000256" key="2">
    <source>
        <dbReference type="SAM" id="MobiDB-lite"/>
    </source>
</evidence>
<dbReference type="Proteomes" id="UP000271241">
    <property type="component" value="Unassembled WGS sequence"/>
</dbReference>
<proteinExistence type="predicted"/>
<feature type="compositionally biased region" description="Basic and acidic residues" evidence="2">
    <location>
        <begin position="501"/>
        <end position="516"/>
    </location>
</feature>
<feature type="compositionally biased region" description="Polar residues" evidence="2">
    <location>
        <begin position="262"/>
        <end position="275"/>
    </location>
</feature>